<evidence type="ECO:0000313" key="4">
    <source>
        <dbReference type="Proteomes" id="UP000192927"/>
    </source>
</evidence>
<evidence type="ECO:0000313" key="5">
    <source>
        <dbReference type="Proteomes" id="UP000324767"/>
    </source>
</evidence>
<evidence type="ECO:0000313" key="2">
    <source>
        <dbReference type="EMBL" id="KAA6412658.1"/>
    </source>
</evidence>
<name>A0A1W5CZA3_9LECA</name>
<accession>A0A1W5CZA3</accession>
<feature type="compositionally biased region" description="Basic and acidic residues" evidence="1">
    <location>
        <begin position="393"/>
        <end position="403"/>
    </location>
</feature>
<reference evidence="2 5" key="3">
    <citation type="submission" date="2019-09" db="EMBL/GenBank/DDBJ databases">
        <title>The hologenome of the rock-dwelling lichen Lasallia pustulata.</title>
        <authorList>
            <person name="Greshake Tzovaras B."/>
            <person name="Segers F."/>
            <person name="Bicker A."/>
            <person name="Dal Grande F."/>
            <person name="Otte J."/>
            <person name="Hankeln T."/>
            <person name="Schmitt I."/>
            <person name="Ebersberger I."/>
        </authorList>
    </citation>
    <scope>NUCLEOTIDE SEQUENCE [LARGE SCALE GENOMIC DNA]</scope>
    <source>
        <strain evidence="2">A1-1</strain>
    </source>
</reference>
<protein>
    <submittedName>
        <fullName evidence="3">Nucleotide-binding, alpha-beta plait</fullName>
    </submittedName>
</protein>
<dbReference type="GO" id="GO:0003676">
    <property type="term" value="F:nucleic acid binding"/>
    <property type="evidence" value="ECO:0007669"/>
    <property type="project" value="InterPro"/>
</dbReference>
<dbReference type="AlphaFoldDB" id="A0A1W5CZA3"/>
<keyword evidence="4" id="KW-1185">Reference proteome</keyword>
<feature type="compositionally biased region" description="Polar residues" evidence="1">
    <location>
        <begin position="343"/>
        <end position="352"/>
    </location>
</feature>
<feature type="compositionally biased region" description="Basic residues" evidence="1">
    <location>
        <begin position="145"/>
        <end position="155"/>
    </location>
</feature>
<feature type="compositionally biased region" description="Polar residues" evidence="1">
    <location>
        <begin position="443"/>
        <end position="455"/>
    </location>
</feature>
<feature type="compositionally biased region" description="Basic and acidic residues" evidence="1">
    <location>
        <begin position="517"/>
        <end position="530"/>
    </location>
</feature>
<feature type="compositionally biased region" description="Basic and acidic residues" evidence="1">
    <location>
        <begin position="258"/>
        <end position="271"/>
    </location>
</feature>
<dbReference type="OrthoDB" id="3595585at2759"/>
<feature type="compositionally biased region" description="Basic residues" evidence="1">
    <location>
        <begin position="102"/>
        <end position="111"/>
    </location>
</feature>
<dbReference type="Proteomes" id="UP000324767">
    <property type="component" value="Unassembled WGS sequence"/>
</dbReference>
<dbReference type="EMBL" id="VXIT01000005">
    <property type="protein sequence ID" value="KAA6412658.1"/>
    <property type="molecule type" value="Genomic_DNA"/>
</dbReference>
<feature type="region of interest" description="Disordered" evidence="1">
    <location>
        <begin position="543"/>
        <end position="571"/>
    </location>
</feature>
<feature type="compositionally biased region" description="Low complexity" evidence="1">
    <location>
        <begin position="366"/>
        <end position="376"/>
    </location>
</feature>
<dbReference type="EMBL" id="FWEW01000945">
    <property type="protein sequence ID" value="SLM36176.1"/>
    <property type="molecule type" value="Genomic_DNA"/>
</dbReference>
<feature type="compositionally biased region" description="Basic and acidic residues" evidence="1">
    <location>
        <begin position="554"/>
        <end position="571"/>
    </location>
</feature>
<reference evidence="4" key="1">
    <citation type="submission" date="2017-03" db="EMBL/GenBank/DDBJ databases">
        <authorList>
            <person name="Sharma R."/>
            <person name="Thines M."/>
        </authorList>
    </citation>
    <scope>NUCLEOTIDE SEQUENCE [LARGE SCALE GENOMIC DNA]</scope>
</reference>
<organism evidence="3 4">
    <name type="scientific">Lasallia pustulata</name>
    <dbReference type="NCBI Taxonomy" id="136370"/>
    <lineage>
        <taxon>Eukaryota</taxon>
        <taxon>Fungi</taxon>
        <taxon>Dikarya</taxon>
        <taxon>Ascomycota</taxon>
        <taxon>Pezizomycotina</taxon>
        <taxon>Lecanoromycetes</taxon>
        <taxon>OSLEUM clade</taxon>
        <taxon>Umbilicariomycetidae</taxon>
        <taxon>Umbilicariales</taxon>
        <taxon>Umbilicariaceae</taxon>
        <taxon>Lasallia</taxon>
    </lineage>
</organism>
<dbReference type="SUPFAM" id="SSF54928">
    <property type="entry name" value="RNA-binding domain, RBD"/>
    <property type="match status" value="1"/>
</dbReference>
<sequence>MPERIRLHISPLNPELLAALVPPSVLPTASGISYHTLQTFPDRNYGYIELPAMEAEKIKKKLNGSVLKGHKLRVEEARPEKKAKRTREDDAVNDIVGEHATKKARKTKTKQKPGDCVLSGYELPESRKVKRGWTDSKGDKTIKPKKDKKEKKSKAKASSQTGKPECLFRTNVPPNAAKALEVISKSSSTAKLNKKGKSSQGVVVHEFANTTKHASFLRESQVTRGEKAVSEYVDGTGWVDKSGNLVEAEPLTHRPRSKQKEETAPIDKDETSSSDSGADNSQGGSIPEDQSSKLILSSLHHEADDETSSSGTSSTSEGELEDGEEVFKAPGEPIASAEDSDESSINSPNSDNATEEKFESPITEIRLTSRSTSSMSMDKEGDATPKPNDATTEPERETKEAHPLEALFKRPKSTASSTPRKPTLEVQTSFSFFDPDVADESSSRITIPQTPFTQRDIQERRLRSAAPTPDTAAPGKTFTNVWAGDADIEEVDEGDNEDDDAITESDPNSTPLAGKGNHPEEDGKGKSHESDFAKWFWENRGETNRAWKKRRREAAKEKRQRENRERGRSAV</sequence>
<feature type="compositionally biased region" description="Acidic residues" evidence="1">
    <location>
        <begin position="486"/>
        <end position="503"/>
    </location>
</feature>
<feature type="region of interest" description="Disordered" evidence="1">
    <location>
        <begin position="73"/>
        <end position="170"/>
    </location>
</feature>
<proteinExistence type="predicted"/>
<evidence type="ECO:0000256" key="1">
    <source>
        <dbReference type="SAM" id="MobiDB-lite"/>
    </source>
</evidence>
<gene>
    <name evidence="2" type="ORF">FRX48_03650</name>
</gene>
<reference evidence="3" key="2">
    <citation type="submission" date="2017-03" db="EMBL/GenBank/DDBJ databases">
        <authorList>
            <person name="Afonso C.L."/>
            <person name="Miller P.J."/>
            <person name="Scott M.A."/>
            <person name="Spackman E."/>
            <person name="Goraichik I."/>
            <person name="Dimitrov K.M."/>
            <person name="Suarez D.L."/>
            <person name="Swayne D.E."/>
        </authorList>
    </citation>
    <scope>NUCLEOTIDE SEQUENCE [LARGE SCALE GENOMIC DNA]</scope>
</reference>
<feature type="compositionally biased region" description="Basic and acidic residues" evidence="1">
    <location>
        <begin position="73"/>
        <end position="101"/>
    </location>
</feature>
<feature type="compositionally biased region" description="Polar residues" evidence="1">
    <location>
        <begin position="413"/>
        <end position="431"/>
    </location>
</feature>
<dbReference type="InterPro" id="IPR035979">
    <property type="entry name" value="RBD_domain_sf"/>
</dbReference>
<evidence type="ECO:0000313" key="3">
    <source>
        <dbReference type="EMBL" id="SLM36176.1"/>
    </source>
</evidence>
<feature type="compositionally biased region" description="Polar residues" evidence="1">
    <location>
        <begin position="273"/>
        <end position="295"/>
    </location>
</feature>
<feature type="region of interest" description="Disordered" evidence="1">
    <location>
        <begin position="218"/>
        <end position="530"/>
    </location>
</feature>
<feature type="compositionally biased region" description="Basic and acidic residues" evidence="1">
    <location>
        <begin position="124"/>
        <end position="144"/>
    </location>
</feature>
<dbReference type="Proteomes" id="UP000192927">
    <property type="component" value="Unassembled WGS sequence"/>
</dbReference>
<feature type="compositionally biased region" description="Low complexity" evidence="1">
    <location>
        <begin position="308"/>
        <end position="317"/>
    </location>
</feature>